<feature type="modified residue" description="4-aspartylphosphate" evidence="1">
    <location>
        <position position="65"/>
    </location>
</feature>
<organism evidence="4 5">
    <name type="scientific">Adhaeribacter arboris</name>
    <dbReference type="NCBI Taxonomy" id="2072846"/>
    <lineage>
        <taxon>Bacteria</taxon>
        <taxon>Pseudomonadati</taxon>
        <taxon>Bacteroidota</taxon>
        <taxon>Cytophagia</taxon>
        <taxon>Cytophagales</taxon>
        <taxon>Hymenobacteraceae</taxon>
        <taxon>Adhaeribacter</taxon>
    </lineage>
</organism>
<dbReference type="Proteomes" id="UP000240357">
    <property type="component" value="Unassembled WGS sequence"/>
</dbReference>
<dbReference type="EMBL" id="PYFT01000001">
    <property type="protein sequence ID" value="PSR56184.1"/>
    <property type="molecule type" value="Genomic_DNA"/>
</dbReference>
<evidence type="ECO:0000259" key="2">
    <source>
        <dbReference type="PROSITE" id="PS50110"/>
    </source>
</evidence>
<dbReference type="PROSITE" id="PS50930">
    <property type="entry name" value="HTH_LYTTR"/>
    <property type="match status" value="1"/>
</dbReference>
<dbReference type="InterPro" id="IPR011006">
    <property type="entry name" value="CheY-like_superfamily"/>
</dbReference>
<dbReference type="InterPro" id="IPR001789">
    <property type="entry name" value="Sig_transdc_resp-reg_receiver"/>
</dbReference>
<evidence type="ECO:0000259" key="3">
    <source>
        <dbReference type="PROSITE" id="PS50930"/>
    </source>
</evidence>
<gene>
    <name evidence="4" type="ORF">AHMF7605_23100</name>
</gene>
<dbReference type="Pfam" id="PF00072">
    <property type="entry name" value="Response_reg"/>
    <property type="match status" value="1"/>
</dbReference>
<dbReference type="SUPFAM" id="SSF52172">
    <property type="entry name" value="CheY-like"/>
    <property type="match status" value="1"/>
</dbReference>
<dbReference type="GO" id="GO:0003677">
    <property type="term" value="F:DNA binding"/>
    <property type="evidence" value="ECO:0007669"/>
    <property type="project" value="UniProtKB-KW"/>
</dbReference>
<name>A0A2T2YKZ3_9BACT</name>
<dbReference type="SMART" id="SM00448">
    <property type="entry name" value="REC"/>
    <property type="match status" value="1"/>
</dbReference>
<dbReference type="SMART" id="SM00850">
    <property type="entry name" value="LytTR"/>
    <property type="match status" value="1"/>
</dbReference>
<accession>A0A2T2YKZ3</accession>
<dbReference type="RefSeq" id="WP_106932362.1">
    <property type="nucleotide sequence ID" value="NZ_PYFT01000001.1"/>
</dbReference>
<comment type="caution">
    <text evidence="4">The sequence shown here is derived from an EMBL/GenBank/DDBJ whole genome shotgun (WGS) entry which is preliminary data.</text>
</comment>
<dbReference type="Pfam" id="PF04397">
    <property type="entry name" value="LytTR"/>
    <property type="match status" value="1"/>
</dbReference>
<sequence length="241" mass="27131">MLAPLVVHSPFKCKCLIIDDDIFSTKIIQKFISNTDFLELMGTASGGIEASRILRETAVDILFLDMEMPDMSGLDLLSTISNKDLLVIVTSASRDYAVEAFEKNVIDYLVKPITYPRFLIAAQKAYDKLNQRQHTNTSADFTFVKVEQKLIKIYFADIQYIEALGDYVHIVSNNKKTIVYATMKSIANRFPVNKFIRVHRSFIVNLDAITAVEDNNVTIGSKFIPIGATYAKGVLQLLSKF</sequence>
<proteinExistence type="predicted"/>
<protein>
    <submittedName>
        <fullName evidence="4">DNA-binding response regulator</fullName>
    </submittedName>
</protein>
<reference evidence="4 5" key="1">
    <citation type="submission" date="2018-03" db="EMBL/GenBank/DDBJ databases">
        <title>Adhaeribacter sp. HMF7605 Genome sequencing and assembly.</title>
        <authorList>
            <person name="Kang H."/>
            <person name="Kang J."/>
            <person name="Cha I."/>
            <person name="Kim H."/>
            <person name="Joh K."/>
        </authorList>
    </citation>
    <scope>NUCLEOTIDE SEQUENCE [LARGE SCALE GENOMIC DNA]</scope>
    <source>
        <strain evidence="4 5">HMF7605</strain>
    </source>
</reference>
<dbReference type="PROSITE" id="PS50110">
    <property type="entry name" value="RESPONSE_REGULATORY"/>
    <property type="match status" value="1"/>
</dbReference>
<keyword evidence="1" id="KW-0597">Phosphoprotein</keyword>
<dbReference type="Gene3D" id="3.40.50.2300">
    <property type="match status" value="1"/>
</dbReference>
<evidence type="ECO:0000256" key="1">
    <source>
        <dbReference type="PROSITE-ProRule" id="PRU00169"/>
    </source>
</evidence>
<dbReference type="InterPro" id="IPR051271">
    <property type="entry name" value="2C-system_Tx_regulators"/>
</dbReference>
<keyword evidence="5" id="KW-1185">Reference proteome</keyword>
<dbReference type="PANTHER" id="PTHR45526:SF1">
    <property type="entry name" value="TRANSCRIPTIONAL REGULATORY PROTEIN DCUR-RELATED"/>
    <property type="match status" value="1"/>
</dbReference>
<dbReference type="Gene3D" id="2.40.50.1020">
    <property type="entry name" value="LytTr DNA-binding domain"/>
    <property type="match status" value="1"/>
</dbReference>
<evidence type="ECO:0000313" key="4">
    <source>
        <dbReference type="EMBL" id="PSR56184.1"/>
    </source>
</evidence>
<dbReference type="OrthoDB" id="1646880at2"/>
<feature type="domain" description="Response regulatory" evidence="2">
    <location>
        <begin position="14"/>
        <end position="126"/>
    </location>
</feature>
<keyword evidence="4" id="KW-0238">DNA-binding</keyword>
<dbReference type="InterPro" id="IPR007492">
    <property type="entry name" value="LytTR_DNA-bd_dom"/>
</dbReference>
<dbReference type="GO" id="GO:0000156">
    <property type="term" value="F:phosphorelay response regulator activity"/>
    <property type="evidence" value="ECO:0007669"/>
    <property type="project" value="TreeGrafter"/>
</dbReference>
<evidence type="ECO:0000313" key="5">
    <source>
        <dbReference type="Proteomes" id="UP000240357"/>
    </source>
</evidence>
<dbReference type="AlphaFoldDB" id="A0A2T2YKZ3"/>
<dbReference type="PANTHER" id="PTHR45526">
    <property type="entry name" value="TRANSCRIPTIONAL REGULATORY PROTEIN DPIA"/>
    <property type="match status" value="1"/>
</dbReference>
<feature type="domain" description="HTH LytTR-type" evidence="3">
    <location>
        <begin position="141"/>
        <end position="240"/>
    </location>
</feature>